<dbReference type="Gene3D" id="3.40.50.1000">
    <property type="entry name" value="HAD superfamily/HAD-like"/>
    <property type="match status" value="1"/>
</dbReference>
<dbReference type="RefSeq" id="WP_074646056.1">
    <property type="nucleotide sequence ID" value="NZ_FNBL01000009.1"/>
</dbReference>
<dbReference type="Proteomes" id="UP000182284">
    <property type="component" value="Unassembled WGS sequence"/>
</dbReference>
<evidence type="ECO:0000313" key="2">
    <source>
        <dbReference type="EMBL" id="SDF93641.1"/>
    </source>
</evidence>
<reference evidence="2 3" key="1">
    <citation type="submission" date="2016-10" db="EMBL/GenBank/DDBJ databases">
        <authorList>
            <person name="de Groot N.N."/>
        </authorList>
    </citation>
    <scope>NUCLEOTIDE SEQUENCE [LARGE SCALE GENOMIC DNA]</scope>
    <source>
        <strain evidence="2 3">DSM 27375</strain>
    </source>
</reference>
<dbReference type="Pfam" id="PF25109">
    <property type="entry name" value="HAD_PNKP"/>
    <property type="match status" value="1"/>
</dbReference>
<organism evidence="2 3">
    <name type="scientific">Celeribacter baekdonensis</name>
    <dbReference type="NCBI Taxonomy" id="875171"/>
    <lineage>
        <taxon>Bacteria</taxon>
        <taxon>Pseudomonadati</taxon>
        <taxon>Pseudomonadota</taxon>
        <taxon>Alphaproteobacteria</taxon>
        <taxon>Rhodobacterales</taxon>
        <taxon>Roseobacteraceae</taxon>
        <taxon>Celeribacter</taxon>
    </lineage>
</organism>
<dbReference type="OrthoDB" id="7592866at2"/>
<accession>A0A1G7Q553</accession>
<evidence type="ECO:0000259" key="1">
    <source>
        <dbReference type="Pfam" id="PF25109"/>
    </source>
</evidence>
<name>A0A1G7Q553_9RHOB</name>
<feature type="domain" description="Polynucleotide kinase PNKP phosphatase" evidence="1">
    <location>
        <begin position="12"/>
        <end position="157"/>
    </location>
</feature>
<proteinExistence type="predicted"/>
<dbReference type="InterPro" id="IPR036412">
    <property type="entry name" value="HAD-like_sf"/>
</dbReference>
<evidence type="ECO:0000313" key="3">
    <source>
        <dbReference type="Proteomes" id="UP000182284"/>
    </source>
</evidence>
<dbReference type="EMBL" id="FNBL01000009">
    <property type="protein sequence ID" value="SDF93641.1"/>
    <property type="molecule type" value="Genomic_DNA"/>
</dbReference>
<protein>
    <recommendedName>
        <fullName evidence="1">Polynucleotide kinase PNKP phosphatase domain-containing protein</fullName>
    </recommendedName>
</protein>
<dbReference type="InterPro" id="IPR056782">
    <property type="entry name" value="HAD_PNKP"/>
</dbReference>
<gene>
    <name evidence="2" type="ORF">SAMN04488117_1099</name>
</gene>
<dbReference type="InterPro" id="IPR023214">
    <property type="entry name" value="HAD_sf"/>
</dbReference>
<dbReference type="SUPFAM" id="SSF56784">
    <property type="entry name" value="HAD-like"/>
    <property type="match status" value="1"/>
</dbReference>
<dbReference type="AlphaFoldDB" id="A0A1G7Q553"/>
<sequence>MSFDSPKLTRPCAVFDIDGTLAEFDADTLGPLVHGVEKHWDAFHDAMATTPEIAPVARVLRHLKVGGEAIVLCSGRPEGWINRTVEWLHANDLPFDGIYLRPDGADEMSDPEVKHALLTRMRSDGFEPWIVFDDRATVVDFWRSEGLICLQCAPGVF</sequence>